<protein>
    <submittedName>
        <fullName evidence="2">LAFE_0H02036g1_1</fullName>
    </submittedName>
</protein>
<dbReference type="STRING" id="4955.A0A1G4MJ62"/>
<evidence type="ECO:0000313" key="3">
    <source>
        <dbReference type="Proteomes" id="UP000190831"/>
    </source>
</evidence>
<name>A0A1G4MJ62_LACFM</name>
<gene>
    <name evidence="2" type="ORF">LAFE_0H02036G</name>
</gene>
<organism evidence="2 3">
    <name type="scientific">Lachancea fermentati</name>
    <name type="common">Zygosaccharomyces fermentati</name>
    <dbReference type="NCBI Taxonomy" id="4955"/>
    <lineage>
        <taxon>Eukaryota</taxon>
        <taxon>Fungi</taxon>
        <taxon>Dikarya</taxon>
        <taxon>Ascomycota</taxon>
        <taxon>Saccharomycotina</taxon>
        <taxon>Saccharomycetes</taxon>
        <taxon>Saccharomycetales</taxon>
        <taxon>Saccharomycetaceae</taxon>
        <taxon>Lachancea</taxon>
    </lineage>
</organism>
<evidence type="ECO:0000313" key="2">
    <source>
        <dbReference type="EMBL" id="SCW03924.1"/>
    </source>
</evidence>
<feature type="region of interest" description="Disordered" evidence="1">
    <location>
        <begin position="583"/>
        <end position="604"/>
    </location>
</feature>
<feature type="region of interest" description="Disordered" evidence="1">
    <location>
        <begin position="436"/>
        <end position="456"/>
    </location>
</feature>
<evidence type="ECO:0000256" key="1">
    <source>
        <dbReference type="SAM" id="MobiDB-lite"/>
    </source>
</evidence>
<dbReference type="OMA" id="ELNEWWQ"/>
<reference evidence="2 3" key="1">
    <citation type="submission" date="2016-03" db="EMBL/GenBank/DDBJ databases">
        <authorList>
            <person name="Devillers H."/>
        </authorList>
    </citation>
    <scope>NUCLEOTIDE SEQUENCE [LARGE SCALE GENOMIC DNA]</scope>
    <source>
        <strain evidence="2">CBS 6772</strain>
    </source>
</reference>
<dbReference type="EMBL" id="LT598491">
    <property type="protein sequence ID" value="SCW03924.1"/>
    <property type="molecule type" value="Genomic_DNA"/>
</dbReference>
<dbReference type="Proteomes" id="UP000190831">
    <property type="component" value="Chromosome H"/>
</dbReference>
<accession>A0A1G4MJ62</accession>
<keyword evidence="3" id="KW-1185">Reference proteome</keyword>
<dbReference type="OrthoDB" id="4070295at2759"/>
<proteinExistence type="predicted"/>
<sequence>MNGHLSYLRDQARLYSKGSFAPNDDMAESTSFISQRLNSGYGYLSDKKTLRDGSNIFDKFKSKLNLFKYDVSSLSEDTTARRHRQLWNIVREKPIQIVDNGRLESTSPQKITHEAQPQILESANTFLTQNANDDYAEESAGITSPGKRKEGIPSVPLSGSPFVSRADLDYIGVEPDSLIGNDIGWDKLSGRSPLKRRTTLHTIQKRLLNISNRKQEVWKSYQKLLRELNEWWQDTIDTEESVKLISDLQRLFHEDLVYENRISVKLREISKALEFTKLREDEMLLERKELKAIGKKYGHIRSKKGDQSEEAMFLREKVKTKQKSLSDITGHYQQSLSTTARELFINASVEFFETSSDMKEASRAFFQNSIQHLRSIQAENIEQHLEDLRRKRADKQWSKLTNEEKGDPCKLVEIMSAMYNGQDSLMRCIGKVGSSKALSGEGTGKENKPTNTQDATPKLEFKTGLDETLSEFPSDHNACGSPGKGEVTEITNIPHISGSMYKSMDPQKTLNANLKIATPVSPFRNQSHDWGQTLKKTDEIRKRNDKSLISTPIEIANRLLDDHRTINDGLIIKFDTSGANEVSRNVFEPEQELDRNKWAESPPE</sequence>
<dbReference type="AlphaFoldDB" id="A0A1G4MJ62"/>